<dbReference type="Proteomes" id="UP000233469">
    <property type="component" value="Unassembled WGS sequence"/>
</dbReference>
<dbReference type="Gene3D" id="3.80.10.10">
    <property type="entry name" value="Ribonuclease Inhibitor"/>
    <property type="match status" value="1"/>
</dbReference>
<dbReference type="GO" id="GO:0019005">
    <property type="term" value="C:SCF ubiquitin ligase complex"/>
    <property type="evidence" value="ECO:0007669"/>
    <property type="project" value="TreeGrafter"/>
</dbReference>
<dbReference type="GO" id="GO:0031146">
    <property type="term" value="P:SCF-dependent proteasomal ubiquitin-dependent protein catabolic process"/>
    <property type="evidence" value="ECO:0007669"/>
    <property type="project" value="TreeGrafter"/>
</dbReference>
<evidence type="ECO:0000313" key="1">
    <source>
        <dbReference type="EMBL" id="PKK64345.1"/>
    </source>
</evidence>
<dbReference type="InterPro" id="IPR032675">
    <property type="entry name" value="LRR_dom_sf"/>
</dbReference>
<dbReference type="PANTHER" id="PTHR13318">
    <property type="entry name" value="PARTNER OF PAIRED, ISOFORM B-RELATED"/>
    <property type="match status" value="1"/>
</dbReference>
<dbReference type="InterPro" id="IPR006553">
    <property type="entry name" value="Leu-rich_rpt_Cys-con_subtyp"/>
</dbReference>
<dbReference type="SMART" id="SM00367">
    <property type="entry name" value="LRR_CC"/>
    <property type="match status" value="3"/>
</dbReference>
<name>A0A2N1MRT7_9GLOM</name>
<protein>
    <recommendedName>
        <fullName evidence="3">RNI-like protein</fullName>
    </recommendedName>
</protein>
<reference evidence="1 2" key="2">
    <citation type="submission" date="2017-10" db="EMBL/GenBank/DDBJ databases">
        <title>Extensive intraspecific genome diversity in a model arbuscular mycorrhizal fungus.</title>
        <authorList>
            <person name="Chen E.C.H."/>
            <person name="Morin E."/>
            <person name="Baudet D."/>
            <person name="Noel J."/>
            <person name="Ndikumana S."/>
            <person name="Charron P."/>
            <person name="St-Onge C."/>
            <person name="Giorgi J."/>
            <person name="Grigoriev I.V."/>
            <person name="Roux C."/>
            <person name="Martin F.M."/>
            <person name="Corradi N."/>
        </authorList>
    </citation>
    <scope>NUCLEOTIDE SEQUENCE [LARGE SCALE GENOMIC DNA]</scope>
    <source>
        <strain evidence="1 2">C2</strain>
    </source>
</reference>
<dbReference type="VEuPathDB" id="FungiDB:RhiirA1_480666"/>
<gene>
    <name evidence="1" type="ORF">RhiirC2_787643</name>
</gene>
<proteinExistence type="predicted"/>
<sequence length="202" mass="22800">MSLVQGKNTVKNVYSKLKECNKSFGHSKEFLKYVLLKGLLSKNKIKVCIDGLEVLVLDEIVERISLEHSFAENNEGLYAIVNSYHKLECLNISKCTEFSETSICNIIRFCSKLQHLSLSFCKTTDIVTIKEIAGSCFNLKYLNLEGCSTLSNNGVLDVIHELARHLGIPHDALRDVASLDNFIYDKLSRRLSKRCILARPSL</sequence>
<accession>A0A2N1MRT7</accession>
<comment type="caution">
    <text evidence="1">The sequence shown here is derived from an EMBL/GenBank/DDBJ whole genome shotgun (WGS) entry which is preliminary data.</text>
</comment>
<reference evidence="1 2" key="1">
    <citation type="submission" date="2016-04" db="EMBL/GenBank/DDBJ databases">
        <title>Genome analyses suggest a sexual origin of heterokaryosis in a supposedly ancient asexual fungus.</title>
        <authorList>
            <person name="Ropars J."/>
            <person name="Sedzielewska K."/>
            <person name="Noel J."/>
            <person name="Charron P."/>
            <person name="Farinelli L."/>
            <person name="Marton T."/>
            <person name="Kruger M."/>
            <person name="Pelin A."/>
            <person name="Brachmann A."/>
            <person name="Corradi N."/>
        </authorList>
    </citation>
    <scope>NUCLEOTIDE SEQUENCE [LARGE SCALE GENOMIC DNA]</scope>
    <source>
        <strain evidence="1 2">C2</strain>
    </source>
</reference>
<dbReference type="AlphaFoldDB" id="A0A2N1MRT7"/>
<dbReference type="EMBL" id="LLXL01001462">
    <property type="protein sequence ID" value="PKK64345.1"/>
    <property type="molecule type" value="Genomic_DNA"/>
</dbReference>
<evidence type="ECO:0000313" key="2">
    <source>
        <dbReference type="Proteomes" id="UP000233469"/>
    </source>
</evidence>
<dbReference type="SUPFAM" id="SSF52047">
    <property type="entry name" value="RNI-like"/>
    <property type="match status" value="1"/>
</dbReference>
<organism evidence="1 2">
    <name type="scientific">Rhizophagus irregularis</name>
    <dbReference type="NCBI Taxonomy" id="588596"/>
    <lineage>
        <taxon>Eukaryota</taxon>
        <taxon>Fungi</taxon>
        <taxon>Fungi incertae sedis</taxon>
        <taxon>Mucoromycota</taxon>
        <taxon>Glomeromycotina</taxon>
        <taxon>Glomeromycetes</taxon>
        <taxon>Glomerales</taxon>
        <taxon>Glomeraceae</taxon>
        <taxon>Rhizophagus</taxon>
    </lineage>
</organism>
<evidence type="ECO:0008006" key="3">
    <source>
        <dbReference type="Google" id="ProtNLM"/>
    </source>
</evidence>